<feature type="region of interest" description="Disordered" evidence="1">
    <location>
        <begin position="219"/>
        <end position="239"/>
    </location>
</feature>
<dbReference type="AlphaFoldDB" id="A0A9Q1K337"/>
<dbReference type="Proteomes" id="UP001153076">
    <property type="component" value="Unassembled WGS sequence"/>
</dbReference>
<protein>
    <submittedName>
        <fullName evidence="2">Uncharacterized protein</fullName>
    </submittedName>
</protein>
<keyword evidence="3" id="KW-1185">Reference proteome</keyword>
<organism evidence="2 3">
    <name type="scientific">Carnegiea gigantea</name>
    <dbReference type="NCBI Taxonomy" id="171969"/>
    <lineage>
        <taxon>Eukaryota</taxon>
        <taxon>Viridiplantae</taxon>
        <taxon>Streptophyta</taxon>
        <taxon>Embryophyta</taxon>
        <taxon>Tracheophyta</taxon>
        <taxon>Spermatophyta</taxon>
        <taxon>Magnoliopsida</taxon>
        <taxon>eudicotyledons</taxon>
        <taxon>Gunneridae</taxon>
        <taxon>Pentapetalae</taxon>
        <taxon>Caryophyllales</taxon>
        <taxon>Cactineae</taxon>
        <taxon>Cactaceae</taxon>
        <taxon>Cactoideae</taxon>
        <taxon>Echinocereeae</taxon>
        <taxon>Carnegiea</taxon>
    </lineage>
</organism>
<sequence length="355" mass="39252">MGLPCSLTMDEMTLYIIGNFEWYRMEVVFLAMLPNDAVKLGVLRKWIIGIMESALKQLRIAAKTRTRARGLTAYPPSLVVSGHRFGGSVPTSVAVATGLRALLQGCEPIVWGLVMFETGTEYLARIQTHGGRSRDCAAGPRAPFGVRDARGSLEYASTPWYKWSGASIFPPPWETIFYAMVLNDTVELRVISRDVEHKMAKIKMTARLRSPDELPAKGAFEGNLRSNSGSHRSTVEVESISTSFSSKGEVGRSERAVLKKMGRAWEEPAREVMANGTVFPGAPERSDMQHRPSTHFPNPKVMASLKRPELGEKYLLPTGYRFIIPEANTTINKPPSKCIASYRVAFSTTLGSYST</sequence>
<evidence type="ECO:0000313" key="2">
    <source>
        <dbReference type="EMBL" id="KAJ8435863.1"/>
    </source>
</evidence>
<name>A0A9Q1K337_9CARY</name>
<gene>
    <name evidence="2" type="ORF">Cgig2_028571</name>
</gene>
<accession>A0A9Q1K337</accession>
<reference evidence="2" key="1">
    <citation type="submission" date="2022-04" db="EMBL/GenBank/DDBJ databases">
        <title>Carnegiea gigantea Genome sequencing and assembly v2.</title>
        <authorList>
            <person name="Copetti D."/>
            <person name="Sanderson M.J."/>
            <person name="Burquez A."/>
            <person name="Wojciechowski M.F."/>
        </authorList>
    </citation>
    <scope>NUCLEOTIDE SEQUENCE</scope>
    <source>
        <strain evidence="2">SGP5-SGP5p</strain>
        <tissue evidence="2">Aerial part</tissue>
    </source>
</reference>
<evidence type="ECO:0000313" key="3">
    <source>
        <dbReference type="Proteomes" id="UP001153076"/>
    </source>
</evidence>
<dbReference type="EMBL" id="JAKOGI010000380">
    <property type="protein sequence ID" value="KAJ8435863.1"/>
    <property type="molecule type" value="Genomic_DNA"/>
</dbReference>
<comment type="caution">
    <text evidence="2">The sequence shown here is derived from an EMBL/GenBank/DDBJ whole genome shotgun (WGS) entry which is preliminary data.</text>
</comment>
<proteinExistence type="predicted"/>
<evidence type="ECO:0000256" key="1">
    <source>
        <dbReference type="SAM" id="MobiDB-lite"/>
    </source>
</evidence>